<keyword evidence="1" id="KW-0175">Coiled coil</keyword>
<feature type="coiled-coil region" evidence="1">
    <location>
        <begin position="42"/>
        <end position="127"/>
    </location>
</feature>
<organism evidence="2 3">
    <name type="scientific">Crucibulum laeve</name>
    <dbReference type="NCBI Taxonomy" id="68775"/>
    <lineage>
        <taxon>Eukaryota</taxon>
        <taxon>Fungi</taxon>
        <taxon>Dikarya</taxon>
        <taxon>Basidiomycota</taxon>
        <taxon>Agaricomycotina</taxon>
        <taxon>Agaricomycetes</taxon>
        <taxon>Agaricomycetidae</taxon>
        <taxon>Agaricales</taxon>
        <taxon>Agaricineae</taxon>
        <taxon>Nidulariaceae</taxon>
        <taxon>Crucibulum</taxon>
    </lineage>
</organism>
<protein>
    <submittedName>
        <fullName evidence="2">Uncharacterized protein</fullName>
    </submittedName>
</protein>
<keyword evidence="3" id="KW-1185">Reference proteome</keyword>
<dbReference type="EMBL" id="ML213642">
    <property type="protein sequence ID" value="TFK33730.1"/>
    <property type="molecule type" value="Genomic_DNA"/>
</dbReference>
<name>A0A5C3LLK7_9AGAR</name>
<reference evidence="2 3" key="1">
    <citation type="journal article" date="2019" name="Nat. Ecol. Evol.">
        <title>Megaphylogeny resolves global patterns of mushroom evolution.</title>
        <authorList>
            <person name="Varga T."/>
            <person name="Krizsan K."/>
            <person name="Foldi C."/>
            <person name="Dima B."/>
            <person name="Sanchez-Garcia M."/>
            <person name="Sanchez-Ramirez S."/>
            <person name="Szollosi G.J."/>
            <person name="Szarkandi J.G."/>
            <person name="Papp V."/>
            <person name="Albert L."/>
            <person name="Andreopoulos W."/>
            <person name="Angelini C."/>
            <person name="Antonin V."/>
            <person name="Barry K.W."/>
            <person name="Bougher N.L."/>
            <person name="Buchanan P."/>
            <person name="Buyck B."/>
            <person name="Bense V."/>
            <person name="Catcheside P."/>
            <person name="Chovatia M."/>
            <person name="Cooper J."/>
            <person name="Damon W."/>
            <person name="Desjardin D."/>
            <person name="Finy P."/>
            <person name="Geml J."/>
            <person name="Haridas S."/>
            <person name="Hughes K."/>
            <person name="Justo A."/>
            <person name="Karasinski D."/>
            <person name="Kautmanova I."/>
            <person name="Kiss B."/>
            <person name="Kocsube S."/>
            <person name="Kotiranta H."/>
            <person name="LaButti K.M."/>
            <person name="Lechner B.E."/>
            <person name="Liimatainen K."/>
            <person name="Lipzen A."/>
            <person name="Lukacs Z."/>
            <person name="Mihaltcheva S."/>
            <person name="Morgado L.N."/>
            <person name="Niskanen T."/>
            <person name="Noordeloos M.E."/>
            <person name="Ohm R.A."/>
            <person name="Ortiz-Santana B."/>
            <person name="Ovrebo C."/>
            <person name="Racz N."/>
            <person name="Riley R."/>
            <person name="Savchenko A."/>
            <person name="Shiryaev A."/>
            <person name="Soop K."/>
            <person name="Spirin V."/>
            <person name="Szebenyi C."/>
            <person name="Tomsovsky M."/>
            <person name="Tulloss R.E."/>
            <person name="Uehling J."/>
            <person name="Grigoriev I.V."/>
            <person name="Vagvolgyi C."/>
            <person name="Papp T."/>
            <person name="Martin F.M."/>
            <person name="Miettinen O."/>
            <person name="Hibbett D.S."/>
            <person name="Nagy L.G."/>
        </authorList>
    </citation>
    <scope>NUCLEOTIDE SEQUENCE [LARGE SCALE GENOMIC DNA]</scope>
    <source>
        <strain evidence="2 3">CBS 166.37</strain>
    </source>
</reference>
<dbReference type="AlphaFoldDB" id="A0A5C3LLK7"/>
<accession>A0A5C3LLK7</accession>
<evidence type="ECO:0000313" key="3">
    <source>
        <dbReference type="Proteomes" id="UP000308652"/>
    </source>
</evidence>
<evidence type="ECO:0000256" key="1">
    <source>
        <dbReference type="SAM" id="Coils"/>
    </source>
</evidence>
<evidence type="ECO:0000313" key="2">
    <source>
        <dbReference type="EMBL" id="TFK33730.1"/>
    </source>
</evidence>
<sequence length="276" mass="31074">MEHALLVAERLKHADTTPQLATSTIAYPSLIRQVFRSNDTRNEELTRENELKEKDREIEELKRKLEQEKATHRRTDGKLRLLKEEFEDLSDTCDAKIRELKTLENMLEKERAAHARTRNKMQAAEDDLRRASAFSTVRNTRRSTIGLGDQSLRSTDDTKILNTSKPSPSFSSYNDFSTADFAQSSHAALDSRRGRVLPLKLKQTSVKPLSTIAKLCGWEMTFSIGVDRVLSALQCPNALPPTNITLLTCQVQINTRRSIAALSATSPAPRGLLGKR</sequence>
<dbReference type="Proteomes" id="UP000308652">
    <property type="component" value="Unassembled WGS sequence"/>
</dbReference>
<gene>
    <name evidence="2" type="ORF">BDQ12DRAFT_402054</name>
</gene>
<proteinExistence type="predicted"/>